<reference evidence="2 3" key="1">
    <citation type="journal article" date="2012" name="PLoS Pathog.">
        <title>Diverse lifestyles and strategies of plant pathogenesis encoded in the genomes of eighteen Dothideomycetes fungi.</title>
        <authorList>
            <person name="Ohm R.A."/>
            <person name="Feau N."/>
            <person name="Henrissat B."/>
            <person name="Schoch C.L."/>
            <person name="Horwitz B.A."/>
            <person name="Barry K.W."/>
            <person name="Condon B.J."/>
            <person name="Copeland A.C."/>
            <person name="Dhillon B."/>
            <person name="Glaser F."/>
            <person name="Hesse C.N."/>
            <person name="Kosti I."/>
            <person name="LaButti K."/>
            <person name="Lindquist E.A."/>
            <person name="Lucas S."/>
            <person name="Salamov A.A."/>
            <person name="Bradshaw R.E."/>
            <person name="Ciuffetti L."/>
            <person name="Hamelin R.C."/>
            <person name="Kema G.H.J."/>
            <person name="Lawrence C."/>
            <person name="Scott J.A."/>
            <person name="Spatafora J.W."/>
            <person name="Turgeon B.G."/>
            <person name="de Wit P.J.G.M."/>
            <person name="Zhong S."/>
            <person name="Goodwin S.B."/>
            <person name="Grigoriev I.V."/>
        </authorList>
    </citation>
    <scope>NUCLEOTIDE SEQUENCE [LARGE SCALE GENOMIC DNA]</scope>
    <source>
        <strain evidence="3">28A</strain>
    </source>
</reference>
<dbReference type="AlphaFoldDB" id="R0IRW2"/>
<keyword evidence="3" id="KW-1185">Reference proteome</keyword>
<dbReference type="GeneID" id="19398746"/>
<dbReference type="Proteomes" id="UP000016935">
    <property type="component" value="Unassembled WGS sequence"/>
</dbReference>
<organism evidence="2 3">
    <name type="scientific">Exserohilum turcicum (strain 28A)</name>
    <name type="common">Northern leaf blight fungus</name>
    <name type="synonym">Setosphaeria turcica</name>
    <dbReference type="NCBI Taxonomy" id="671987"/>
    <lineage>
        <taxon>Eukaryota</taxon>
        <taxon>Fungi</taxon>
        <taxon>Dikarya</taxon>
        <taxon>Ascomycota</taxon>
        <taxon>Pezizomycotina</taxon>
        <taxon>Dothideomycetes</taxon>
        <taxon>Pleosporomycetidae</taxon>
        <taxon>Pleosporales</taxon>
        <taxon>Pleosporineae</taxon>
        <taxon>Pleosporaceae</taxon>
        <taxon>Exserohilum</taxon>
    </lineage>
</organism>
<dbReference type="RefSeq" id="XP_008025841.1">
    <property type="nucleotide sequence ID" value="XM_008027650.1"/>
</dbReference>
<feature type="region of interest" description="Disordered" evidence="1">
    <location>
        <begin position="25"/>
        <end position="49"/>
    </location>
</feature>
<dbReference type="EMBL" id="KB908592">
    <property type="protein sequence ID" value="EOA87436.1"/>
    <property type="molecule type" value="Genomic_DNA"/>
</dbReference>
<evidence type="ECO:0000313" key="3">
    <source>
        <dbReference type="Proteomes" id="UP000016935"/>
    </source>
</evidence>
<feature type="non-terminal residue" evidence="2">
    <location>
        <position position="1"/>
    </location>
</feature>
<reference evidence="2 3" key="2">
    <citation type="journal article" date="2013" name="PLoS Genet.">
        <title>Comparative genome structure, secondary metabolite, and effector coding capacity across Cochliobolus pathogens.</title>
        <authorList>
            <person name="Condon B.J."/>
            <person name="Leng Y."/>
            <person name="Wu D."/>
            <person name="Bushley K.E."/>
            <person name="Ohm R.A."/>
            <person name="Otillar R."/>
            <person name="Martin J."/>
            <person name="Schackwitz W."/>
            <person name="Grimwood J."/>
            <person name="MohdZainudin N."/>
            <person name="Xue C."/>
            <person name="Wang R."/>
            <person name="Manning V.A."/>
            <person name="Dhillon B."/>
            <person name="Tu Z.J."/>
            <person name="Steffenson B.J."/>
            <person name="Salamov A."/>
            <person name="Sun H."/>
            <person name="Lowry S."/>
            <person name="LaButti K."/>
            <person name="Han J."/>
            <person name="Copeland A."/>
            <person name="Lindquist E."/>
            <person name="Barry K."/>
            <person name="Schmutz J."/>
            <person name="Baker S.E."/>
            <person name="Ciuffetti L.M."/>
            <person name="Grigoriev I.V."/>
            <person name="Zhong S."/>
            <person name="Turgeon B.G."/>
        </authorList>
    </citation>
    <scope>NUCLEOTIDE SEQUENCE [LARGE SCALE GENOMIC DNA]</scope>
    <source>
        <strain evidence="3">28A</strain>
    </source>
</reference>
<accession>R0IRW2</accession>
<gene>
    <name evidence="2" type="ORF">SETTUDRAFT_163365</name>
</gene>
<proteinExistence type="predicted"/>
<evidence type="ECO:0000313" key="2">
    <source>
        <dbReference type="EMBL" id="EOA87436.1"/>
    </source>
</evidence>
<dbReference type="HOGENOM" id="CLU_3147338_0_0_1"/>
<name>R0IRW2_EXST2</name>
<sequence>NVQYLVQKSGQRLTVDAHTLTRNARFLPHAYAPNTEKDQRERKKNNNKE</sequence>
<evidence type="ECO:0000256" key="1">
    <source>
        <dbReference type="SAM" id="MobiDB-lite"/>
    </source>
</evidence>
<feature type="compositionally biased region" description="Basic and acidic residues" evidence="1">
    <location>
        <begin position="35"/>
        <end position="49"/>
    </location>
</feature>
<protein>
    <submittedName>
        <fullName evidence="2">Uncharacterized protein</fullName>
    </submittedName>
</protein>